<dbReference type="AlphaFoldDB" id="A0A0N7YMT0"/>
<gene>
    <name evidence="2" type="ORF">TPA0598_11_00280</name>
</gene>
<comment type="caution">
    <text evidence="2">The sequence shown here is derived from an EMBL/GenBank/DDBJ whole genome shotgun (WGS) entry which is preliminary data.</text>
</comment>
<evidence type="ECO:0000313" key="2">
    <source>
        <dbReference type="EMBL" id="GAO12467.1"/>
    </source>
</evidence>
<evidence type="ECO:0000313" key="3">
    <source>
        <dbReference type="Proteomes" id="UP000048965"/>
    </source>
</evidence>
<sequence length="66" mass="6967">MAFLIDRGSPRGGQADSLFAPYDTPAPSARPARRDGPGAHLPHTPRLTELMLKSGTRSAGIAARVK</sequence>
<feature type="region of interest" description="Disordered" evidence="1">
    <location>
        <begin position="1"/>
        <end position="66"/>
    </location>
</feature>
<proteinExistence type="predicted"/>
<keyword evidence="3" id="KW-1185">Reference proteome</keyword>
<reference evidence="2 3" key="2">
    <citation type="journal article" date="2015" name="Stand. Genomic Sci.">
        <title>Draft genome sequence of marine-derived Streptomyces sp. TP-A0598, a producer of anti-MRSA antibiotic lydicamycins.</title>
        <authorList>
            <person name="Komaki H."/>
            <person name="Ichikawa N."/>
            <person name="Hosoyama A."/>
            <person name="Fujita N."/>
            <person name="Igarashi Y."/>
        </authorList>
    </citation>
    <scope>NUCLEOTIDE SEQUENCE [LARGE SCALE GENOMIC DNA]</scope>
    <source>
        <strain evidence="2 3">NBRC 110027</strain>
    </source>
</reference>
<dbReference type="Proteomes" id="UP000048965">
    <property type="component" value="Unassembled WGS sequence"/>
</dbReference>
<accession>A0A0N7YMT0</accession>
<organism evidence="2 3">
    <name type="scientific">Streptomyces lydicamycinicus</name>
    <dbReference type="NCBI Taxonomy" id="1546107"/>
    <lineage>
        <taxon>Bacteria</taxon>
        <taxon>Bacillati</taxon>
        <taxon>Actinomycetota</taxon>
        <taxon>Actinomycetes</taxon>
        <taxon>Kitasatosporales</taxon>
        <taxon>Streptomycetaceae</taxon>
        <taxon>Streptomyces</taxon>
    </lineage>
</organism>
<keyword evidence="2" id="KW-0808">Transferase</keyword>
<dbReference type="GO" id="GO:0016740">
    <property type="term" value="F:transferase activity"/>
    <property type="evidence" value="ECO:0007669"/>
    <property type="project" value="UniProtKB-KW"/>
</dbReference>
<dbReference type="EMBL" id="BBNO01000011">
    <property type="protein sequence ID" value="GAO12467.1"/>
    <property type="molecule type" value="Genomic_DNA"/>
</dbReference>
<name>A0A0N7YMT0_9ACTN</name>
<evidence type="ECO:0000256" key="1">
    <source>
        <dbReference type="SAM" id="MobiDB-lite"/>
    </source>
</evidence>
<protein>
    <submittedName>
        <fullName evidence="2">Amidinotransferase</fullName>
    </submittedName>
</protein>
<reference evidence="3" key="1">
    <citation type="submission" date="2014-09" db="EMBL/GenBank/DDBJ databases">
        <title>Whole genome shotgun sequence of Streptomyces sp. NBRC 110027.</title>
        <authorList>
            <person name="Komaki H."/>
            <person name="Ichikawa N."/>
            <person name="Katano-Makiyama Y."/>
            <person name="Hosoyama A."/>
            <person name="Hashimoto M."/>
            <person name="Uohara A."/>
            <person name="Kitahashi Y."/>
            <person name="Ohji S."/>
            <person name="Kimura A."/>
            <person name="Yamazoe A."/>
            <person name="Igarashi Y."/>
            <person name="Fujita N."/>
        </authorList>
    </citation>
    <scope>NUCLEOTIDE SEQUENCE [LARGE SCALE GENOMIC DNA]</scope>
    <source>
        <strain evidence="3">NBRC 110027</strain>
    </source>
</reference>